<dbReference type="Pfam" id="PF02504">
    <property type="entry name" value="FA_synthesis"/>
    <property type="match status" value="1"/>
</dbReference>
<dbReference type="GO" id="GO:0043811">
    <property type="term" value="F:phosphate:acyl-[acyl carrier protein] acyltransferase activity"/>
    <property type="evidence" value="ECO:0007669"/>
    <property type="project" value="UniProtKB-UniRule"/>
</dbReference>
<dbReference type="InterPro" id="IPR012281">
    <property type="entry name" value="Phospholipid_synth_PlsX-like"/>
</dbReference>
<keyword evidence="3 10" id="KW-0444">Lipid biosynthesis</keyword>
<comment type="pathway">
    <text evidence="10">Lipid metabolism; phospholipid metabolism.</text>
</comment>
<dbReference type="RefSeq" id="WP_133442175.1">
    <property type="nucleotide sequence ID" value="NZ_CP034726.1"/>
</dbReference>
<evidence type="ECO:0000256" key="5">
    <source>
        <dbReference type="ARBA" id="ARBA00023098"/>
    </source>
</evidence>
<sequence length="345" mass="37566">MKIAVDALGGDYAPSEIIKGIEIARDKYSDVEFLLYGPVDKIKPMIKNPTRIKLVQADQFIKMGDEPVRSVLTKRHSSMDMAAQAVKDGKADAFLSAGNSGAILASGLFIVGRIKGIARPAFTVALPTVKGKHDRFVMLDVGANAESKPFNLYQYAFMGKYYAQKVLGIDNPRIGLLNNGTEADKGDSLHKTDYQLLSHTKDLNFIGNIESRELLNDVADVVIADGFSGNAVLKGMEGTALSLIYYIKHCILSSGIGAKLGALMLKPTFHKIGNKLDYSKYGGAVLLGVNAPYVKMHGNTKSPVVVNTVGQIRTMIKSQTTDDIVNYFNAHAKEMSDIKKRAQNY</sequence>
<dbReference type="SUPFAM" id="SSF53659">
    <property type="entry name" value="Isocitrate/Isopropylmalate dehydrogenase-like"/>
    <property type="match status" value="1"/>
</dbReference>
<keyword evidence="11" id="KW-0012">Acyltransferase</keyword>
<evidence type="ECO:0000256" key="1">
    <source>
        <dbReference type="ARBA" id="ARBA00001232"/>
    </source>
</evidence>
<protein>
    <recommendedName>
        <fullName evidence="8 10">Phosphate acyltransferase</fullName>
        <ecNumber evidence="8 10">2.3.1.274</ecNumber>
    </recommendedName>
    <alternativeName>
        <fullName evidence="10">Acyl-ACP phosphotransacylase</fullName>
    </alternativeName>
    <alternativeName>
        <fullName evidence="10">Acyl-[acyl-carrier-protein]--phosphate acyltransferase</fullName>
    </alternativeName>
    <alternativeName>
        <fullName evidence="10">Phosphate-acyl-ACP acyltransferase</fullName>
    </alternativeName>
</protein>
<keyword evidence="5 10" id="KW-0443">Lipid metabolism</keyword>
<dbReference type="HAMAP" id="MF_00019">
    <property type="entry name" value="PlsX"/>
    <property type="match status" value="1"/>
</dbReference>
<comment type="similarity">
    <text evidence="10">Belongs to the PlsX family.</text>
</comment>
<evidence type="ECO:0000256" key="6">
    <source>
        <dbReference type="ARBA" id="ARBA00023209"/>
    </source>
</evidence>
<dbReference type="InterPro" id="IPR003664">
    <property type="entry name" value="FA_synthesis"/>
</dbReference>
<dbReference type="PIRSF" id="PIRSF002465">
    <property type="entry name" value="Phsphlp_syn_PlsX"/>
    <property type="match status" value="1"/>
</dbReference>
<dbReference type="KEGG" id="lji:ELX58_05615"/>
<dbReference type="UniPathway" id="UPA00085"/>
<reference evidence="12" key="1">
    <citation type="submission" date="2018-12" db="EMBL/GenBank/DDBJ databases">
        <title>A new species of lactobacillus.</title>
        <authorList>
            <person name="Jian Y."/>
            <person name="Xin L."/>
            <person name="Hong Z.J."/>
            <person name="Ming L.Z."/>
            <person name="Hong X.Z."/>
        </authorList>
    </citation>
    <scope>NUCLEOTIDE SEQUENCE [LARGE SCALE GENOMIC DNA]</scope>
    <source>
        <strain evidence="12">HSLZ-75</strain>
    </source>
</reference>
<accession>A0A4P6ZM16</accession>
<name>A0A4P6ZM16_9LACO</name>
<evidence type="ECO:0000256" key="2">
    <source>
        <dbReference type="ARBA" id="ARBA00022490"/>
    </source>
</evidence>
<dbReference type="GO" id="GO:0006633">
    <property type="term" value="P:fatty acid biosynthetic process"/>
    <property type="evidence" value="ECO:0007669"/>
    <property type="project" value="UniProtKB-UniRule"/>
</dbReference>
<proteinExistence type="inferred from homology"/>
<evidence type="ECO:0000313" key="12">
    <source>
        <dbReference type="Proteomes" id="UP000294321"/>
    </source>
</evidence>
<dbReference type="OrthoDB" id="9806408at2"/>
<evidence type="ECO:0000256" key="10">
    <source>
        <dbReference type="HAMAP-Rule" id="MF_00019"/>
    </source>
</evidence>
<dbReference type="EMBL" id="CP034726">
    <property type="protein sequence ID" value="QBP18617.1"/>
    <property type="molecule type" value="Genomic_DNA"/>
</dbReference>
<keyword evidence="2 10" id="KW-0963">Cytoplasm</keyword>
<dbReference type="NCBIfam" id="TIGR00182">
    <property type="entry name" value="plsX"/>
    <property type="match status" value="1"/>
</dbReference>
<evidence type="ECO:0000256" key="4">
    <source>
        <dbReference type="ARBA" id="ARBA00022679"/>
    </source>
</evidence>
<keyword evidence="7 10" id="KW-1208">Phospholipid metabolism</keyword>
<evidence type="ECO:0000256" key="7">
    <source>
        <dbReference type="ARBA" id="ARBA00023264"/>
    </source>
</evidence>
<dbReference type="PANTHER" id="PTHR30100:SF1">
    <property type="entry name" value="PHOSPHATE ACYLTRANSFERASE"/>
    <property type="match status" value="1"/>
</dbReference>
<dbReference type="Proteomes" id="UP000294321">
    <property type="component" value="Chromosome"/>
</dbReference>
<evidence type="ECO:0000313" key="11">
    <source>
        <dbReference type="EMBL" id="QBP18617.1"/>
    </source>
</evidence>
<comment type="subcellular location">
    <subcellularLocation>
        <location evidence="10">Cytoplasm</location>
    </subcellularLocation>
    <text evidence="10">Associated with the membrane possibly through PlsY.</text>
</comment>
<dbReference type="PANTHER" id="PTHR30100">
    <property type="entry name" value="FATTY ACID/PHOSPHOLIPID SYNTHESIS PROTEIN PLSX"/>
    <property type="match status" value="1"/>
</dbReference>
<keyword evidence="12" id="KW-1185">Reference proteome</keyword>
<dbReference type="EC" id="2.3.1.274" evidence="8 10"/>
<gene>
    <name evidence="10 11" type="primary">plsX</name>
    <name evidence="11" type="ORF">ELX58_05615</name>
</gene>
<dbReference type="GO" id="GO:0005737">
    <property type="term" value="C:cytoplasm"/>
    <property type="evidence" value="ECO:0007669"/>
    <property type="project" value="UniProtKB-SubCell"/>
</dbReference>
<organism evidence="11 12">
    <name type="scientific">Acetilactobacillus jinshanensis</name>
    <dbReference type="NCBI Taxonomy" id="1720083"/>
    <lineage>
        <taxon>Bacteria</taxon>
        <taxon>Bacillati</taxon>
        <taxon>Bacillota</taxon>
        <taxon>Bacilli</taxon>
        <taxon>Lactobacillales</taxon>
        <taxon>Lactobacillaceae</taxon>
        <taxon>Acetilactobacillus</taxon>
    </lineage>
</organism>
<dbReference type="Gene3D" id="3.40.718.10">
    <property type="entry name" value="Isopropylmalate Dehydrogenase"/>
    <property type="match status" value="1"/>
</dbReference>
<comment type="catalytic activity">
    <reaction evidence="1 10">
        <text>a fatty acyl-[ACP] + phosphate = an acyl phosphate + holo-[ACP]</text>
        <dbReference type="Rhea" id="RHEA:42292"/>
        <dbReference type="Rhea" id="RHEA-COMP:9685"/>
        <dbReference type="Rhea" id="RHEA-COMP:14125"/>
        <dbReference type="ChEBI" id="CHEBI:43474"/>
        <dbReference type="ChEBI" id="CHEBI:59918"/>
        <dbReference type="ChEBI" id="CHEBI:64479"/>
        <dbReference type="ChEBI" id="CHEBI:138651"/>
        <dbReference type="EC" id="2.3.1.274"/>
    </reaction>
</comment>
<comment type="function">
    <text evidence="10">Catalyzes the reversible formation of acyl-phosphate (acyl-PO(4)) from acyl-[acyl-carrier-protein] (acyl-ACP). This enzyme utilizes acyl-ACP as fatty acyl donor, but not acyl-CoA.</text>
</comment>
<keyword evidence="4 10" id="KW-0808">Transferase</keyword>
<evidence type="ECO:0000256" key="9">
    <source>
        <dbReference type="ARBA" id="ARBA00046608"/>
    </source>
</evidence>
<evidence type="ECO:0000256" key="8">
    <source>
        <dbReference type="ARBA" id="ARBA00024069"/>
    </source>
</evidence>
<dbReference type="AlphaFoldDB" id="A0A4P6ZM16"/>
<comment type="subunit">
    <text evidence="9 10">Homodimer. Probably interacts with PlsY.</text>
</comment>
<keyword evidence="6 10" id="KW-0594">Phospholipid biosynthesis</keyword>
<dbReference type="GO" id="GO:0008654">
    <property type="term" value="P:phospholipid biosynthetic process"/>
    <property type="evidence" value="ECO:0007669"/>
    <property type="project" value="UniProtKB-KW"/>
</dbReference>
<evidence type="ECO:0000256" key="3">
    <source>
        <dbReference type="ARBA" id="ARBA00022516"/>
    </source>
</evidence>